<dbReference type="FunFam" id="1.50.40.10:FF:000135">
    <property type="entry name" value="Adenine nucleotide transporter"/>
    <property type="match status" value="1"/>
</dbReference>
<evidence type="ECO:0000256" key="2">
    <source>
        <dbReference type="ARBA" id="ARBA00006375"/>
    </source>
</evidence>
<comment type="subcellular location">
    <subcellularLocation>
        <location evidence="1">Peroxisome membrane</location>
        <topology evidence="1">Multi-pass membrane protein</topology>
    </subcellularLocation>
</comment>
<evidence type="ECO:0000256" key="14">
    <source>
        <dbReference type="SAM" id="Phobius"/>
    </source>
</evidence>
<dbReference type="EMBL" id="CP049013">
    <property type="protein sequence ID" value="QID88535.1"/>
    <property type="molecule type" value="Genomic_DNA"/>
</dbReference>
<comment type="similarity">
    <text evidence="2 13">Belongs to the mitochondrial carrier (TC 2.A.29) family.</text>
</comment>
<dbReference type="InterPro" id="IPR018108">
    <property type="entry name" value="MCP_transmembrane"/>
</dbReference>
<evidence type="ECO:0000256" key="12">
    <source>
        <dbReference type="PROSITE-ProRule" id="PRU00282"/>
    </source>
</evidence>
<protein>
    <recommendedName>
        <fullName evidence="11">Peroxisomal adenine nucleotide transporter 1</fullName>
    </recommendedName>
</protein>
<gene>
    <name evidence="15" type="primary">ANT1_2</name>
    <name evidence="15" type="ORF">GRS66_011256</name>
</gene>
<name>A0A6C1EHN1_SACPS</name>
<dbReference type="OrthoDB" id="446044at2759"/>
<evidence type="ECO:0000256" key="10">
    <source>
        <dbReference type="ARBA" id="ARBA00023140"/>
    </source>
</evidence>
<keyword evidence="10" id="KW-0576">Peroxisome</keyword>
<dbReference type="PROSITE" id="PS50920">
    <property type="entry name" value="SOLCAR"/>
    <property type="match status" value="3"/>
</dbReference>
<dbReference type="Pfam" id="PF00153">
    <property type="entry name" value="Mito_carr"/>
    <property type="match status" value="3"/>
</dbReference>
<dbReference type="PANTHER" id="PTHR46650:SF1">
    <property type="entry name" value="PEROXISOMAL ADENINE NUCLEOTIDE TRANSPORTER 1"/>
    <property type="match status" value="1"/>
</dbReference>
<proteinExistence type="inferred from homology"/>
<keyword evidence="7 14" id="KW-1133">Transmembrane helix</keyword>
<keyword evidence="8" id="KW-0406">Ion transport</keyword>
<evidence type="ECO:0000256" key="3">
    <source>
        <dbReference type="ARBA" id="ARBA00022448"/>
    </source>
</evidence>
<dbReference type="SUPFAM" id="SSF103506">
    <property type="entry name" value="Mitochondrial carrier"/>
    <property type="match status" value="1"/>
</dbReference>
<keyword evidence="3 13" id="KW-0813">Transport</keyword>
<organism evidence="15 16">
    <name type="scientific">Saccharomyces pastorianus</name>
    <name type="common">Lager yeast</name>
    <name type="synonym">Saccharomyces cerevisiae x Saccharomyces eubayanus</name>
    <dbReference type="NCBI Taxonomy" id="27292"/>
    <lineage>
        <taxon>Eukaryota</taxon>
        <taxon>Fungi</taxon>
        <taxon>Dikarya</taxon>
        <taxon>Ascomycota</taxon>
        <taxon>Saccharomycotina</taxon>
        <taxon>Saccharomycetes</taxon>
        <taxon>Saccharomycetales</taxon>
        <taxon>Saccharomycetaceae</taxon>
        <taxon>Saccharomyces</taxon>
    </lineage>
</organism>
<keyword evidence="4 12" id="KW-0812">Transmembrane</keyword>
<dbReference type="AlphaFoldDB" id="A0A6C1EHN1"/>
<reference evidence="15 16" key="1">
    <citation type="journal article" date="2019" name="BMC Genomics">
        <title>Chromosome level assembly and comparative genome analysis confirm lager-brewing yeasts originated from a single hybridization.</title>
        <authorList>
            <person name="Salazar A.N."/>
            <person name="Gorter de Vries A.R."/>
            <person name="van den Broek M."/>
            <person name="Brouwers N."/>
            <person name="de la Torre Cortes P."/>
            <person name="Kuijpers N.G.A."/>
            <person name="Daran J.G."/>
            <person name="Abeel T."/>
        </authorList>
    </citation>
    <scope>NUCLEOTIDE SEQUENCE [LARGE SCALE GENOMIC DNA]</scope>
    <source>
        <strain evidence="15 16">CBS 1483</strain>
    </source>
</reference>
<evidence type="ECO:0000256" key="9">
    <source>
        <dbReference type="ARBA" id="ARBA00023136"/>
    </source>
</evidence>
<evidence type="ECO:0000313" key="15">
    <source>
        <dbReference type="EMBL" id="QID88535.1"/>
    </source>
</evidence>
<dbReference type="GO" id="GO:0005778">
    <property type="term" value="C:peroxisomal membrane"/>
    <property type="evidence" value="ECO:0007669"/>
    <property type="project" value="UniProtKB-SubCell"/>
</dbReference>
<evidence type="ECO:0000256" key="6">
    <source>
        <dbReference type="ARBA" id="ARBA00022781"/>
    </source>
</evidence>
<evidence type="ECO:0000256" key="13">
    <source>
        <dbReference type="RuleBase" id="RU000488"/>
    </source>
</evidence>
<dbReference type="GO" id="GO:1902600">
    <property type="term" value="P:proton transmembrane transport"/>
    <property type="evidence" value="ECO:0007669"/>
    <property type="project" value="UniProtKB-KW"/>
</dbReference>
<accession>A0A6C1EHN1</accession>
<keyword evidence="16" id="KW-1185">Reference proteome</keyword>
<feature type="repeat" description="Solcar" evidence="12">
    <location>
        <begin position="123"/>
        <end position="209"/>
    </location>
</feature>
<dbReference type="GO" id="GO:0015217">
    <property type="term" value="F:ADP transmembrane transporter activity"/>
    <property type="evidence" value="ECO:0007669"/>
    <property type="project" value="InterPro"/>
</dbReference>
<evidence type="ECO:0000256" key="5">
    <source>
        <dbReference type="ARBA" id="ARBA00022737"/>
    </source>
</evidence>
<sequence>MLTLEAALTGAVASAMANIAVYPLDLSKTIIQSQVAHPDASEPDNVDNKLAKKRYKNVLDCMITIFREKGFFGLYQGATVITVATFVQNFCYFFWYTLIRKSYMKNKLLRPQLLKMHASSGTPSTIEELALGVVAASISQIFTGPMAVVATRQQTVHSVESAKFSNVVKDIYNENNGDLTAFWKGLRTGLALTINPSITYASFQRLKEVFFHDHSNDVGNLSAVQNFVLGVLSKMISTLITQPLIVAKTMLQSAGSRFTSFQEALLYLYKNEGLKSLWKGILPQLAKGVIVQGLLFTFRGELTKSLKKLIFLYSSFFLERNGRHRLVST</sequence>
<evidence type="ECO:0000256" key="8">
    <source>
        <dbReference type="ARBA" id="ARBA00023065"/>
    </source>
</evidence>
<evidence type="ECO:0000313" key="16">
    <source>
        <dbReference type="Proteomes" id="UP000501346"/>
    </source>
</evidence>
<keyword evidence="5" id="KW-0677">Repeat</keyword>
<keyword evidence="6" id="KW-0375">Hydrogen ion transport</keyword>
<dbReference type="GO" id="GO:0006635">
    <property type="term" value="P:fatty acid beta-oxidation"/>
    <property type="evidence" value="ECO:0007669"/>
    <property type="project" value="InterPro"/>
</dbReference>
<dbReference type="PANTHER" id="PTHR46650">
    <property type="entry name" value="PEROXISOMAL ADENINE NUCLEOTIDE TRANSPORTER 1"/>
    <property type="match status" value="1"/>
</dbReference>
<evidence type="ECO:0000256" key="1">
    <source>
        <dbReference type="ARBA" id="ARBA00004585"/>
    </source>
</evidence>
<feature type="repeat" description="Solcar" evidence="12">
    <location>
        <begin position="1"/>
        <end position="102"/>
    </location>
</feature>
<keyword evidence="9 12" id="KW-0472">Membrane</keyword>
<dbReference type="GO" id="GO:0007031">
    <property type="term" value="P:peroxisome organization"/>
    <property type="evidence" value="ECO:0007669"/>
    <property type="project" value="TreeGrafter"/>
</dbReference>
<feature type="repeat" description="Solcar" evidence="12">
    <location>
        <begin position="221"/>
        <end position="305"/>
    </location>
</feature>
<evidence type="ECO:0000256" key="4">
    <source>
        <dbReference type="ARBA" id="ARBA00022692"/>
    </source>
</evidence>
<dbReference type="InterPro" id="IPR023395">
    <property type="entry name" value="MCP_dom_sf"/>
</dbReference>
<dbReference type="Gene3D" id="1.50.40.10">
    <property type="entry name" value="Mitochondrial carrier domain"/>
    <property type="match status" value="1"/>
</dbReference>
<evidence type="ECO:0000256" key="11">
    <source>
        <dbReference type="ARBA" id="ARBA00071811"/>
    </source>
</evidence>
<dbReference type="Proteomes" id="UP000501346">
    <property type="component" value="Chromosome SeXVI"/>
</dbReference>
<feature type="transmembrane region" description="Helical" evidence="14">
    <location>
        <begin position="74"/>
        <end position="98"/>
    </location>
</feature>
<dbReference type="GO" id="GO:0005347">
    <property type="term" value="F:ATP transmembrane transporter activity"/>
    <property type="evidence" value="ECO:0007669"/>
    <property type="project" value="InterPro"/>
</dbReference>
<dbReference type="InterPro" id="IPR045900">
    <property type="entry name" value="Peroxisomal_Ade_carrier"/>
</dbReference>
<evidence type="ECO:0000256" key="7">
    <source>
        <dbReference type="ARBA" id="ARBA00022989"/>
    </source>
</evidence>